<dbReference type="PATRIC" id="fig|991905.3.peg.3470"/>
<evidence type="ECO:0000256" key="5">
    <source>
        <dbReference type="ARBA" id="ARBA00023002"/>
    </source>
</evidence>
<dbReference type="HOGENOM" id="CLU_106572_0_0_5"/>
<dbReference type="GO" id="GO:0016705">
    <property type="term" value="F:oxidoreductase activity, acting on paired donors, with incorporation or reduction of molecular oxygen"/>
    <property type="evidence" value="ECO:0007669"/>
    <property type="project" value="InterPro"/>
</dbReference>
<accession>F2IZ66</accession>
<sequence length="182" mass="20335">MFTHFVPRLFTSAEAADIVRLAEQGRQNHGGLVGGVQHHAIRRAGITWLDDQGPASWVMERIVRGIADANREAFQFDITEFRERLQVASYDESDEGHYDWHSDIGDGPIARQRKLTIVVQLSEPESYEGGALEINLGSAIQPAPRGVGSATLFASFMPHRVTPVTRGRRISLTCWCHGPRFR</sequence>
<keyword evidence="6" id="KW-0408">Iron</keyword>
<dbReference type="SUPFAM" id="SSF51197">
    <property type="entry name" value="Clavaminate synthase-like"/>
    <property type="match status" value="1"/>
</dbReference>
<dbReference type="STRING" id="991905.SL003B_3367"/>
<dbReference type="KEGG" id="pgv:SL003B_3367"/>
<dbReference type="SMART" id="SM00702">
    <property type="entry name" value="P4Hc"/>
    <property type="match status" value="1"/>
</dbReference>
<dbReference type="RefSeq" id="WP_013654098.1">
    <property type="nucleotide sequence ID" value="NC_015259.1"/>
</dbReference>
<keyword evidence="5" id="KW-0560">Oxidoreductase</keyword>
<evidence type="ECO:0000313" key="9">
    <source>
        <dbReference type="Proteomes" id="UP000008130"/>
    </source>
</evidence>
<evidence type="ECO:0000256" key="2">
    <source>
        <dbReference type="ARBA" id="ARBA00022723"/>
    </source>
</evidence>
<keyword evidence="3" id="KW-0847">Vitamin C</keyword>
<feature type="domain" description="Fe2OG dioxygenase" evidence="7">
    <location>
        <begin position="81"/>
        <end position="178"/>
    </location>
</feature>
<dbReference type="OrthoDB" id="9812472at2"/>
<evidence type="ECO:0000259" key="7">
    <source>
        <dbReference type="PROSITE" id="PS51471"/>
    </source>
</evidence>
<comment type="cofactor">
    <cofactor evidence="1">
        <name>L-ascorbate</name>
        <dbReference type="ChEBI" id="CHEBI:38290"/>
    </cofactor>
</comment>
<dbReference type="PROSITE" id="PS51471">
    <property type="entry name" value="FE2OG_OXY"/>
    <property type="match status" value="1"/>
</dbReference>
<dbReference type="InterPro" id="IPR006620">
    <property type="entry name" value="Pro_4_hyd_alph"/>
</dbReference>
<dbReference type="GO" id="GO:0031418">
    <property type="term" value="F:L-ascorbic acid binding"/>
    <property type="evidence" value="ECO:0007669"/>
    <property type="project" value="UniProtKB-KW"/>
</dbReference>
<evidence type="ECO:0000256" key="4">
    <source>
        <dbReference type="ARBA" id="ARBA00022964"/>
    </source>
</evidence>
<evidence type="ECO:0000256" key="1">
    <source>
        <dbReference type="ARBA" id="ARBA00001961"/>
    </source>
</evidence>
<protein>
    <submittedName>
        <fullName evidence="8">Oxidoreductase domain protein</fullName>
    </submittedName>
</protein>
<dbReference type="AlphaFoldDB" id="F2IZ66"/>
<dbReference type="Pfam" id="PF13640">
    <property type="entry name" value="2OG-FeII_Oxy_3"/>
    <property type="match status" value="1"/>
</dbReference>
<evidence type="ECO:0000256" key="3">
    <source>
        <dbReference type="ARBA" id="ARBA00022896"/>
    </source>
</evidence>
<gene>
    <name evidence="8" type="ordered locus">SL003B_3367</name>
</gene>
<dbReference type="InterPro" id="IPR005123">
    <property type="entry name" value="Oxoglu/Fe-dep_dioxygenase_dom"/>
</dbReference>
<organism evidence="8 9">
    <name type="scientific">Polymorphum gilvum (strain LMG 25793 / CGMCC 1.9160 / SL003B-26A1)</name>
    <dbReference type="NCBI Taxonomy" id="991905"/>
    <lineage>
        <taxon>Bacteria</taxon>
        <taxon>Pseudomonadati</taxon>
        <taxon>Pseudomonadota</taxon>
        <taxon>Alphaproteobacteria</taxon>
        <taxon>Rhodobacterales</taxon>
        <taxon>Paracoccaceae</taxon>
        <taxon>Polymorphum</taxon>
    </lineage>
</organism>
<evidence type="ECO:0000313" key="8">
    <source>
        <dbReference type="EMBL" id="ADZ71789.1"/>
    </source>
</evidence>
<name>F2IZ66_POLGS</name>
<dbReference type="Gene3D" id="2.60.120.620">
    <property type="entry name" value="q2cbj1_9rhob like domain"/>
    <property type="match status" value="1"/>
</dbReference>
<keyword evidence="2" id="KW-0479">Metal-binding</keyword>
<dbReference type="GO" id="GO:0005506">
    <property type="term" value="F:iron ion binding"/>
    <property type="evidence" value="ECO:0007669"/>
    <property type="project" value="InterPro"/>
</dbReference>
<dbReference type="Proteomes" id="UP000008130">
    <property type="component" value="Chromosome"/>
</dbReference>
<keyword evidence="4" id="KW-0223">Dioxygenase</keyword>
<reference evidence="8 9" key="1">
    <citation type="journal article" date="2011" name="J. Bacteriol.">
        <title>Complete genome sequence of Polymorphum gilvum SL003B-26A1T, a crude oil-degrading bacterium from oil-polluted saline soil.</title>
        <authorList>
            <person name="Li S.G."/>
            <person name="Tang Y.Q."/>
            <person name="Nie Y."/>
            <person name="Cai M."/>
            <person name="Wu X.L."/>
        </authorList>
    </citation>
    <scope>NUCLEOTIDE SEQUENCE [LARGE SCALE GENOMIC DNA]</scope>
    <source>
        <strain evidence="9">LMG 25793 / CGMCC 1.9160 / SL003B-26A1</strain>
    </source>
</reference>
<evidence type="ECO:0000256" key="6">
    <source>
        <dbReference type="ARBA" id="ARBA00023004"/>
    </source>
</evidence>
<dbReference type="GO" id="GO:0051213">
    <property type="term" value="F:dioxygenase activity"/>
    <property type="evidence" value="ECO:0007669"/>
    <property type="project" value="UniProtKB-KW"/>
</dbReference>
<proteinExistence type="predicted"/>
<dbReference type="InterPro" id="IPR044862">
    <property type="entry name" value="Pro_4_hyd_alph_FE2OG_OXY"/>
</dbReference>
<dbReference type="eggNOG" id="COG3128">
    <property type="taxonomic scope" value="Bacteria"/>
</dbReference>
<dbReference type="EMBL" id="CP002568">
    <property type="protein sequence ID" value="ADZ71789.1"/>
    <property type="molecule type" value="Genomic_DNA"/>
</dbReference>
<keyword evidence="9" id="KW-1185">Reference proteome</keyword>